<proteinExistence type="predicted"/>
<organism evidence="1 2">
    <name type="scientific">Thalictrum thalictroides</name>
    <name type="common">Rue-anemone</name>
    <name type="synonym">Anemone thalictroides</name>
    <dbReference type="NCBI Taxonomy" id="46969"/>
    <lineage>
        <taxon>Eukaryota</taxon>
        <taxon>Viridiplantae</taxon>
        <taxon>Streptophyta</taxon>
        <taxon>Embryophyta</taxon>
        <taxon>Tracheophyta</taxon>
        <taxon>Spermatophyta</taxon>
        <taxon>Magnoliopsida</taxon>
        <taxon>Ranunculales</taxon>
        <taxon>Ranunculaceae</taxon>
        <taxon>Thalictroideae</taxon>
        <taxon>Thalictrum</taxon>
    </lineage>
</organism>
<dbReference type="InterPro" id="IPR013785">
    <property type="entry name" value="Aldolase_TIM"/>
</dbReference>
<name>A0A7J6W4B1_THATH</name>
<protein>
    <submittedName>
        <fullName evidence="1">Bifunctional 3-dehydroquinate dehydratase/shikimate dehydrogenase protein</fullName>
    </submittedName>
</protein>
<evidence type="ECO:0000313" key="1">
    <source>
        <dbReference type="EMBL" id="KAF5191155.1"/>
    </source>
</evidence>
<dbReference type="OrthoDB" id="1712694at2759"/>
<dbReference type="GO" id="GO:0004764">
    <property type="term" value="F:shikimate 3-dehydrogenase (NADP+) activity"/>
    <property type="evidence" value="ECO:0007669"/>
    <property type="project" value="InterPro"/>
</dbReference>
<accession>A0A7J6W4B1</accession>
<dbReference type="Pfam" id="PF01487">
    <property type="entry name" value="DHquinase_I"/>
    <property type="match status" value="1"/>
</dbReference>
<dbReference type="InterPro" id="IPR022893">
    <property type="entry name" value="Shikimate_DH_fam"/>
</dbReference>
<dbReference type="GO" id="GO:0003855">
    <property type="term" value="F:3-dehydroquinate dehydratase activity"/>
    <property type="evidence" value="ECO:0007669"/>
    <property type="project" value="InterPro"/>
</dbReference>
<dbReference type="AlphaFoldDB" id="A0A7J6W4B1"/>
<dbReference type="PANTHER" id="PTHR21089">
    <property type="entry name" value="SHIKIMATE DEHYDROGENASE"/>
    <property type="match status" value="1"/>
</dbReference>
<dbReference type="EMBL" id="JABWDY010023133">
    <property type="protein sequence ID" value="KAF5191155.1"/>
    <property type="molecule type" value="Genomic_DNA"/>
</dbReference>
<reference evidence="1 2" key="1">
    <citation type="submission" date="2020-06" db="EMBL/GenBank/DDBJ databases">
        <title>Transcriptomic and genomic resources for Thalictrum thalictroides and T. hernandezii: Facilitating candidate gene discovery in an emerging model plant lineage.</title>
        <authorList>
            <person name="Arias T."/>
            <person name="Riano-Pachon D.M."/>
            <person name="Di Stilio V.S."/>
        </authorList>
    </citation>
    <scope>NUCLEOTIDE SEQUENCE [LARGE SCALE GENOMIC DNA]</scope>
    <source>
        <strain evidence="2">cv. WT478/WT964</strain>
        <tissue evidence="1">Leaves</tissue>
    </source>
</reference>
<evidence type="ECO:0000313" key="2">
    <source>
        <dbReference type="Proteomes" id="UP000554482"/>
    </source>
</evidence>
<dbReference type="SUPFAM" id="SSF51569">
    <property type="entry name" value="Aldolase"/>
    <property type="match status" value="1"/>
</dbReference>
<dbReference type="GO" id="GO:0009423">
    <property type="term" value="P:chorismate biosynthetic process"/>
    <property type="evidence" value="ECO:0007669"/>
    <property type="project" value="TreeGrafter"/>
</dbReference>
<dbReference type="Gene3D" id="3.20.20.70">
    <property type="entry name" value="Aldolase class I"/>
    <property type="match status" value="1"/>
</dbReference>
<dbReference type="PANTHER" id="PTHR21089:SF1">
    <property type="entry name" value="BIFUNCTIONAL 3-DEHYDROQUINATE DEHYDRATASE_SHIKIMATE DEHYDROGENASE, CHLOROPLASTIC"/>
    <property type="match status" value="1"/>
</dbReference>
<dbReference type="InterPro" id="IPR001381">
    <property type="entry name" value="DHquinase_I"/>
</dbReference>
<sequence length="136" mass="15262">MKSNSTLICAPLLGDSVSQMLIDMEKAKAIEADVVEIRLDYIKDFNPQQDLETLIKQCPLPTLVTYRCGEFIENVVKVKEEEIPIQENISLVDGQDTIDSISKDDIRDEVLSVDSMSVDWGSNCDLYAGKWVPCHP</sequence>
<keyword evidence="2" id="KW-1185">Reference proteome</keyword>
<dbReference type="GO" id="GO:0019632">
    <property type="term" value="P:shikimate metabolic process"/>
    <property type="evidence" value="ECO:0007669"/>
    <property type="project" value="TreeGrafter"/>
</dbReference>
<comment type="caution">
    <text evidence="1">The sequence shown here is derived from an EMBL/GenBank/DDBJ whole genome shotgun (WGS) entry which is preliminary data.</text>
</comment>
<gene>
    <name evidence="1" type="ORF">FRX31_019258</name>
</gene>
<dbReference type="Proteomes" id="UP000554482">
    <property type="component" value="Unassembled WGS sequence"/>
</dbReference>